<feature type="transmembrane region" description="Helical" evidence="1">
    <location>
        <begin position="45"/>
        <end position="64"/>
    </location>
</feature>
<proteinExistence type="predicted"/>
<feature type="transmembrane region" description="Helical" evidence="1">
    <location>
        <begin position="6"/>
        <end position="25"/>
    </location>
</feature>
<sequence>MPWWLALLNSVMGVVSAIAAAAALLRPGLLAPGSTGADGDRFYPAMYAARAVPLGVLVAVTVWLTPVYPLTQAVLTVAALAQLGDIVTGIARRQPGMAGGAVVAAACHVAGLAALQ</sequence>
<name>A0A1G9Z6U9_9ACTO</name>
<keyword evidence="1" id="KW-1133">Transmembrane helix</keyword>
<dbReference type="RefSeq" id="WP_092531633.1">
    <property type="nucleotide sequence ID" value="NZ_FNIM01000001.1"/>
</dbReference>
<protein>
    <submittedName>
        <fullName evidence="2">Uncharacterized protein</fullName>
    </submittedName>
</protein>
<keyword evidence="3" id="KW-1185">Reference proteome</keyword>
<organism evidence="2 3">
    <name type="scientific">Actinomyces ruminicola</name>
    <dbReference type="NCBI Taxonomy" id="332524"/>
    <lineage>
        <taxon>Bacteria</taxon>
        <taxon>Bacillati</taxon>
        <taxon>Actinomycetota</taxon>
        <taxon>Actinomycetes</taxon>
        <taxon>Actinomycetales</taxon>
        <taxon>Actinomycetaceae</taxon>
        <taxon>Actinomyces</taxon>
    </lineage>
</organism>
<reference evidence="3" key="1">
    <citation type="submission" date="2016-10" db="EMBL/GenBank/DDBJ databases">
        <authorList>
            <person name="Varghese N."/>
            <person name="Submissions S."/>
        </authorList>
    </citation>
    <scope>NUCLEOTIDE SEQUENCE [LARGE SCALE GENOMIC DNA]</scope>
    <source>
        <strain evidence="3">DSM 27982</strain>
    </source>
</reference>
<evidence type="ECO:0000313" key="3">
    <source>
        <dbReference type="Proteomes" id="UP000198541"/>
    </source>
</evidence>
<dbReference type="Proteomes" id="UP000198541">
    <property type="component" value="Unassembled WGS sequence"/>
</dbReference>
<dbReference type="EMBL" id="FNIM01000001">
    <property type="protein sequence ID" value="SDN16805.1"/>
    <property type="molecule type" value="Genomic_DNA"/>
</dbReference>
<dbReference type="AlphaFoldDB" id="A0A1G9Z6U9"/>
<evidence type="ECO:0000256" key="1">
    <source>
        <dbReference type="SAM" id="Phobius"/>
    </source>
</evidence>
<evidence type="ECO:0000313" key="2">
    <source>
        <dbReference type="EMBL" id="SDN16805.1"/>
    </source>
</evidence>
<accession>A0A1G9Z6U9</accession>
<keyword evidence="1" id="KW-0472">Membrane</keyword>
<gene>
    <name evidence="2" type="ORF">SAMN05216355_10119</name>
</gene>
<keyword evidence="1" id="KW-0812">Transmembrane</keyword>